<gene>
    <name evidence="1" type="ORF">SAMN05216236_10250</name>
</gene>
<evidence type="ECO:0000313" key="2">
    <source>
        <dbReference type="Proteomes" id="UP000182466"/>
    </source>
</evidence>
<dbReference type="Proteomes" id="UP000182466">
    <property type="component" value="Unassembled WGS sequence"/>
</dbReference>
<reference evidence="1 2" key="1">
    <citation type="submission" date="2016-10" db="EMBL/GenBank/DDBJ databases">
        <authorList>
            <person name="de Groot N.N."/>
        </authorList>
    </citation>
    <scope>NUCLEOTIDE SEQUENCE [LARGE SCALE GENOMIC DNA]</scope>
    <source>
        <strain evidence="1 2">CGMCC 1.10959</strain>
    </source>
</reference>
<name>A0A1I6Y3S2_9RHOB</name>
<dbReference type="OrthoDB" id="7582980at2"/>
<organism evidence="1 2">
    <name type="scientific">Sedimentitalea nanhaiensis</name>
    <dbReference type="NCBI Taxonomy" id="999627"/>
    <lineage>
        <taxon>Bacteria</taxon>
        <taxon>Pseudomonadati</taxon>
        <taxon>Pseudomonadota</taxon>
        <taxon>Alphaproteobacteria</taxon>
        <taxon>Rhodobacterales</taxon>
        <taxon>Paracoccaceae</taxon>
        <taxon>Sedimentitalea</taxon>
    </lineage>
</organism>
<proteinExistence type="predicted"/>
<dbReference type="EMBL" id="FPAW01000002">
    <property type="protein sequence ID" value="SFT45057.1"/>
    <property type="molecule type" value="Genomic_DNA"/>
</dbReference>
<dbReference type="eggNOG" id="ENOG5032XZR">
    <property type="taxonomic scope" value="Bacteria"/>
</dbReference>
<dbReference type="InterPro" id="IPR019056">
    <property type="entry name" value="Phage_TAC_6"/>
</dbReference>
<dbReference type="NCBIfam" id="TIGR02216">
    <property type="entry name" value="phage_TIGR02216"/>
    <property type="match status" value="1"/>
</dbReference>
<dbReference type="Pfam" id="PF09550">
    <property type="entry name" value="Phage_TAC_6"/>
    <property type="match status" value="1"/>
</dbReference>
<evidence type="ECO:0008006" key="3">
    <source>
        <dbReference type="Google" id="ProtNLM"/>
    </source>
</evidence>
<keyword evidence="2" id="KW-1185">Reference proteome</keyword>
<sequence length="67" mass="7365">MTGFDWPALMRAGLQGLRLKPEDFWKLTPAELRLLLGQGGAQAPLSRAGLETLLAAYPDKERGEVNE</sequence>
<accession>A0A1I6Y3S2</accession>
<dbReference type="STRING" id="999627.SAMN05216236_10250"/>
<dbReference type="InterPro" id="IPR011739">
    <property type="entry name" value="GTA_rcc01693"/>
</dbReference>
<dbReference type="AlphaFoldDB" id="A0A1I6Y3S2"/>
<protein>
    <recommendedName>
        <fullName evidence="3">Phage tail assembly chaperone protein, TAC</fullName>
    </recommendedName>
</protein>
<evidence type="ECO:0000313" key="1">
    <source>
        <dbReference type="EMBL" id="SFT45057.1"/>
    </source>
</evidence>
<dbReference type="RefSeq" id="WP_027260496.1">
    <property type="nucleotide sequence ID" value="NZ_FPAW01000002.1"/>
</dbReference>